<evidence type="ECO:0000313" key="2">
    <source>
        <dbReference type="Proteomes" id="UP000184038"/>
    </source>
</evidence>
<reference evidence="1 2" key="1">
    <citation type="submission" date="2016-11" db="EMBL/GenBank/DDBJ databases">
        <authorList>
            <person name="Jaros S."/>
            <person name="Januszkiewicz K."/>
            <person name="Wedrychowicz H."/>
        </authorList>
    </citation>
    <scope>NUCLEOTIDE SEQUENCE [LARGE SCALE GENOMIC DNA]</scope>
    <source>
        <strain evidence="1 2">DSM 15930</strain>
    </source>
</reference>
<protein>
    <submittedName>
        <fullName evidence="1">Uncharacterized protein</fullName>
    </submittedName>
</protein>
<dbReference type="OrthoDB" id="1979816at2"/>
<name>A0A1M7MWB0_9FIRM</name>
<dbReference type="STRING" id="1120996.SAMN02746066_04071"/>
<dbReference type="EMBL" id="FRCP01000023">
    <property type="protein sequence ID" value="SHM95454.1"/>
    <property type="molecule type" value="Genomic_DNA"/>
</dbReference>
<evidence type="ECO:0000313" key="1">
    <source>
        <dbReference type="EMBL" id="SHM95454.1"/>
    </source>
</evidence>
<organism evidence="1 2">
    <name type="scientific">Anaerosporobacter mobilis DSM 15930</name>
    <dbReference type="NCBI Taxonomy" id="1120996"/>
    <lineage>
        <taxon>Bacteria</taxon>
        <taxon>Bacillati</taxon>
        <taxon>Bacillota</taxon>
        <taxon>Clostridia</taxon>
        <taxon>Lachnospirales</taxon>
        <taxon>Lachnospiraceae</taxon>
        <taxon>Anaerosporobacter</taxon>
    </lineage>
</organism>
<gene>
    <name evidence="1" type="ORF">SAMN02746066_04071</name>
</gene>
<dbReference type="Proteomes" id="UP000184038">
    <property type="component" value="Unassembled WGS sequence"/>
</dbReference>
<accession>A0A1M7MWB0</accession>
<proteinExistence type="predicted"/>
<dbReference type="AlphaFoldDB" id="A0A1M7MWB0"/>
<dbReference type="RefSeq" id="WP_073290789.1">
    <property type="nucleotide sequence ID" value="NZ_FRCP01000023.1"/>
</dbReference>
<sequence length="744" mass="84454">MKDVSKEYQESMKAALRNQSYLSVNIGVINQQAQSTAFVENQNGLYLSNYDIFGTKSRRFYYATFEKDFLKLDGSKLIPPHEYIENSTLGYISNSLVGEEGQMLHIVFADVASVTVKGLTITFGQYYPVTFEIITNQDHVVIQDNTSEIYETDYVFEKAEYFIIKATKMQHENNRLRIERILFGIGVVFDNSNIKSATIKNYVSPISDDVPQIDFNVTIDNTLQDYNIENKTSTMNYLETGQQLDVQYGYQVNENRVEWFKLATLYLKTWSADETTAKFTAVDVMEGWDKVYNKGKYYEEGITLYDLAELVLKDLGIEDAKYDIDPYLRNVIVSNPMPKVKHKEALQIIANAGRCNLIIDEDSNIILKTSFIPDVTISSNDEHRVSSIENVILENYNPVKYASMDQNCITLDETFKIAPSDGDVTDTMFVSNEISNEKGVFTNNPIISITLEAAYTSVGLRMIFEGNLPNGLILKTYKENQLITTYEMLGNELKPITDIGQKFIDFDTMTIEFLGTVAPNSRVRLSKFFFGKFTDYTIEYIDLLKSPKGTLLDKIKDVYVEKMIYSQSNEGIKQLSKQSYALNSENNVVTIEFNNPSYGYAVECIEDYTISIINSGAYFIQLQVEGLEASYKAIEVTVNGYEYVKTSLTVGKTIGTRGYTKTWSNPLVSSDVLANNLLDWISSYYAADKQYELSYRGDPALEAGDIFYINTTQIDNAKAKVYEHSMTFNGAITGNIKARREVDV</sequence>
<keyword evidence="2" id="KW-1185">Reference proteome</keyword>